<dbReference type="InterPro" id="IPR016047">
    <property type="entry name" value="M23ase_b-sheet_dom"/>
</dbReference>
<dbReference type="EC" id="3.4.24.-" evidence="2"/>
<accession>A0ABV4HPP4</accession>
<dbReference type="RefSeq" id="WP_370563884.1">
    <property type="nucleotide sequence ID" value="NZ_JBFWIB010000005.1"/>
</dbReference>
<dbReference type="Gene3D" id="2.70.70.10">
    <property type="entry name" value="Glucose Permease (Domain IIA)"/>
    <property type="match status" value="1"/>
</dbReference>
<organism evidence="2 3">
    <name type="scientific">Luteimonas salinilitoris</name>
    <dbReference type="NCBI Taxonomy" id="3237697"/>
    <lineage>
        <taxon>Bacteria</taxon>
        <taxon>Pseudomonadati</taxon>
        <taxon>Pseudomonadota</taxon>
        <taxon>Gammaproteobacteria</taxon>
        <taxon>Lysobacterales</taxon>
        <taxon>Lysobacteraceae</taxon>
        <taxon>Luteimonas</taxon>
    </lineage>
</organism>
<keyword evidence="3" id="KW-1185">Reference proteome</keyword>
<comment type="caution">
    <text evidence="2">The sequence shown here is derived from an EMBL/GenBank/DDBJ whole genome shotgun (WGS) entry which is preliminary data.</text>
</comment>
<name>A0ABV4HPP4_9GAMM</name>
<dbReference type="PANTHER" id="PTHR21666:SF270">
    <property type="entry name" value="MUREIN HYDROLASE ACTIVATOR ENVC"/>
    <property type="match status" value="1"/>
</dbReference>
<dbReference type="EMBL" id="JBFWIC010000008">
    <property type="protein sequence ID" value="MEZ0474563.1"/>
    <property type="molecule type" value="Genomic_DNA"/>
</dbReference>
<dbReference type="InterPro" id="IPR011055">
    <property type="entry name" value="Dup_hybrid_motif"/>
</dbReference>
<dbReference type="CDD" id="cd12797">
    <property type="entry name" value="M23_peptidase"/>
    <property type="match status" value="1"/>
</dbReference>
<dbReference type="InterPro" id="IPR050570">
    <property type="entry name" value="Cell_wall_metabolism_enzyme"/>
</dbReference>
<dbReference type="Pfam" id="PF01551">
    <property type="entry name" value="Peptidase_M23"/>
    <property type="match status" value="1"/>
</dbReference>
<dbReference type="GO" id="GO:0016787">
    <property type="term" value="F:hydrolase activity"/>
    <property type="evidence" value="ECO:0007669"/>
    <property type="project" value="UniProtKB-KW"/>
</dbReference>
<evidence type="ECO:0000313" key="2">
    <source>
        <dbReference type="EMBL" id="MEZ0474563.1"/>
    </source>
</evidence>
<proteinExistence type="predicted"/>
<evidence type="ECO:0000259" key="1">
    <source>
        <dbReference type="Pfam" id="PF01551"/>
    </source>
</evidence>
<sequence length="417" mass="44666">MHRMHVLAATAPARRGRSIAIIVLAFAAVALAAVMFPAANTSGAPPAGAPGATPPLRQSFDMQVPAPPTPVTVAGRPKLVYELHLTNFASAPLVLQQVEVLDARDATVVAVVRDDALDRRMDRPHAPAGTGPRTIAPGMRGVLYFELAVDDDTLPRILEHRIAFHDVGRQTQAPAIVRGGRVAVRTGVPILLGPPLRDGPWAAVYDPSWKRGHRRVVYTFEGRARIPDRFAIDWVKLDAAGRRARGDEDVVGNWYGYGADVLAVADAAVVATRNDIPESATLSGRLQYRFEDGAGNHVVLDLGRDRYAFYKHLKPGSVRVAPGERVRRGQVIGAVGFSGHAGGPQLHFHVADADSPLGAAEGLPFALADFDVLGTYDDFDTLGNAPWTPLGDEMAARRTRELPAPITVVDFGTNGSQ</sequence>
<protein>
    <submittedName>
        <fullName evidence="2">M23 family metallopeptidase</fullName>
        <ecNumber evidence="2">3.4.24.-</ecNumber>
    </submittedName>
</protein>
<feature type="domain" description="M23ase beta-sheet core" evidence="1">
    <location>
        <begin position="259"/>
        <end position="354"/>
    </location>
</feature>
<dbReference type="SUPFAM" id="SSF51261">
    <property type="entry name" value="Duplicated hybrid motif"/>
    <property type="match status" value="1"/>
</dbReference>
<reference evidence="2 3" key="1">
    <citation type="submission" date="2024-07" db="EMBL/GenBank/DDBJ databases">
        <title>Luteimonas salilacus sp. nov., isolated from the shore soil of Salt Lake in Tibet of China.</title>
        <authorList>
            <person name="Zhang X."/>
            <person name="Li A."/>
        </authorList>
    </citation>
    <scope>NUCLEOTIDE SEQUENCE [LARGE SCALE GENOMIC DNA]</scope>
    <source>
        <strain evidence="2 3">B3-2-R+30</strain>
    </source>
</reference>
<gene>
    <name evidence="2" type="ORF">AB6713_08015</name>
</gene>
<dbReference type="Proteomes" id="UP001566331">
    <property type="component" value="Unassembled WGS sequence"/>
</dbReference>
<dbReference type="PANTHER" id="PTHR21666">
    <property type="entry name" value="PEPTIDASE-RELATED"/>
    <property type="match status" value="1"/>
</dbReference>
<keyword evidence="2" id="KW-0378">Hydrolase</keyword>
<evidence type="ECO:0000313" key="3">
    <source>
        <dbReference type="Proteomes" id="UP001566331"/>
    </source>
</evidence>